<dbReference type="Proteomes" id="UP001385892">
    <property type="component" value="Unassembled WGS sequence"/>
</dbReference>
<gene>
    <name evidence="2" type="ORF">WKW82_29835</name>
</gene>
<organism evidence="2 3">
    <name type="scientific">Variovorax rhizosphaerae</name>
    <dbReference type="NCBI Taxonomy" id="1836200"/>
    <lineage>
        <taxon>Bacteria</taxon>
        <taxon>Pseudomonadati</taxon>
        <taxon>Pseudomonadota</taxon>
        <taxon>Betaproteobacteria</taxon>
        <taxon>Burkholderiales</taxon>
        <taxon>Comamonadaceae</taxon>
        <taxon>Variovorax</taxon>
    </lineage>
</organism>
<evidence type="ECO:0000313" key="3">
    <source>
        <dbReference type="Proteomes" id="UP001385892"/>
    </source>
</evidence>
<evidence type="ECO:0000313" key="2">
    <source>
        <dbReference type="EMBL" id="MEJ8850874.1"/>
    </source>
</evidence>
<dbReference type="RefSeq" id="WP_340346350.1">
    <property type="nucleotide sequence ID" value="NZ_JBBKZT010000017.1"/>
</dbReference>
<feature type="chain" id="PRO_5047181747" evidence="1">
    <location>
        <begin position="38"/>
        <end position="565"/>
    </location>
</feature>
<keyword evidence="3" id="KW-1185">Reference proteome</keyword>
<sequence>MHHRPLPVRPAASQPAFRLAAIALAAALLSMSSGAQAFELETGNPDFSVRWDNTLRYNYANRVEERDSKIGNSAVSDEGTYSFNKGKTVANRLDLLSEFDLTYKKRYGVRVSAAGWYDDAYGSVSQTNPNAPLTNIPSYIGKRYSDYTQRYYHGPSGELLDAFVFGGVDIGAVPVNMKIGRHSLYWGESLFLAGNLNSVAYAQNPLDLQKGFATPGVEAKELFRPLNQVSAQAQLTEELSVAAQYMLEWDSFRYPEGGTYLGPVDFAFNGPDRQFISQALGFARRGNPSEPKQHGEGGLAARWSPAWLDGTMGFYWRNFADKLPQTFITQAGPGVSRYNLIYADNINLYGVSLAKNIGGISFGGELSYRENTPLNSTVLGISPGLPTPGDTKGPRGDTYHGLINAVGVINKTPLFDTATWAAELVWSQWAKVRSGGNLFFAEGFAPCVGKDKWDGCTTKNYVGAGLSFTPTWFQVFPGVDLSMPMTYAVGLSGNAATIFGGNQGNGNYSVGLGVDVQQKYRFDLKYIDYVGHYRSTNGTAVTSQNGFTTLLKDRGFVSLTFKTTF</sequence>
<evidence type="ECO:0000256" key="1">
    <source>
        <dbReference type="SAM" id="SignalP"/>
    </source>
</evidence>
<dbReference type="EMBL" id="JBBKZT010000017">
    <property type="protein sequence ID" value="MEJ8850874.1"/>
    <property type="molecule type" value="Genomic_DNA"/>
</dbReference>
<accession>A0ABU8WU20</accession>
<dbReference type="InterPro" id="IPR010727">
    <property type="entry name" value="DUF1302"/>
</dbReference>
<keyword evidence="1" id="KW-0732">Signal</keyword>
<feature type="signal peptide" evidence="1">
    <location>
        <begin position="1"/>
        <end position="37"/>
    </location>
</feature>
<proteinExistence type="predicted"/>
<comment type="caution">
    <text evidence="2">The sequence shown here is derived from an EMBL/GenBank/DDBJ whole genome shotgun (WGS) entry which is preliminary data.</text>
</comment>
<dbReference type="Pfam" id="PF06980">
    <property type="entry name" value="DUF1302"/>
    <property type="match status" value="1"/>
</dbReference>
<protein>
    <submittedName>
        <fullName evidence="2">DUF1302 domain-containing protein</fullName>
    </submittedName>
</protein>
<name>A0ABU8WU20_9BURK</name>
<reference evidence="2 3" key="1">
    <citation type="submission" date="2024-03" db="EMBL/GenBank/DDBJ databases">
        <title>Novel species of the genus Variovorax.</title>
        <authorList>
            <person name="Liu Q."/>
            <person name="Xin Y.-H."/>
        </authorList>
    </citation>
    <scope>NUCLEOTIDE SEQUENCE [LARGE SCALE GENOMIC DNA]</scope>
    <source>
        <strain evidence="2 3">KACC 18900</strain>
    </source>
</reference>